<comment type="caution">
    <text evidence="1">The sequence shown here is derived from an EMBL/GenBank/DDBJ whole genome shotgun (WGS) entry which is preliminary data.</text>
</comment>
<sequence length="81" mass="9387">MANIRSPSCGCTTAFVSILMGEVRQRRAWDTRITKVGQTNIDELLLDFFWRRVNFLLSPCAFRRRRADGGTLAVQAIRWRI</sequence>
<dbReference type="Proteomes" id="UP001153050">
    <property type="component" value="Unassembled WGS sequence"/>
</dbReference>
<keyword evidence="2" id="KW-1185">Reference proteome</keyword>
<accession>A0ABM9EJS4</accession>
<dbReference type="EMBL" id="CAKXZT010000176">
    <property type="protein sequence ID" value="CAH2409177.1"/>
    <property type="molecule type" value="Genomic_DNA"/>
</dbReference>
<organism evidence="1 2">
    <name type="scientific">Mesorhizobium escarrei</name>
    <dbReference type="NCBI Taxonomy" id="666018"/>
    <lineage>
        <taxon>Bacteria</taxon>
        <taxon>Pseudomonadati</taxon>
        <taxon>Pseudomonadota</taxon>
        <taxon>Alphaproteobacteria</taxon>
        <taxon>Hyphomicrobiales</taxon>
        <taxon>Phyllobacteriaceae</taxon>
        <taxon>Mesorhizobium</taxon>
    </lineage>
</organism>
<name>A0ABM9EJS4_9HYPH</name>
<reference evidence="1 2" key="1">
    <citation type="submission" date="2022-03" db="EMBL/GenBank/DDBJ databases">
        <authorList>
            <person name="Brunel B."/>
        </authorList>
    </citation>
    <scope>NUCLEOTIDE SEQUENCE [LARGE SCALE GENOMIC DNA]</scope>
    <source>
        <strain evidence="1">STM5069sample</strain>
    </source>
</reference>
<evidence type="ECO:0000313" key="1">
    <source>
        <dbReference type="EMBL" id="CAH2409177.1"/>
    </source>
</evidence>
<gene>
    <name evidence="1" type="ORF">MES5069_770021</name>
</gene>
<proteinExistence type="predicted"/>
<protein>
    <submittedName>
        <fullName evidence="1">Uncharacterized protein</fullName>
    </submittedName>
</protein>
<evidence type="ECO:0000313" key="2">
    <source>
        <dbReference type="Proteomes" id="UP001153050"/>
    </source>
</evidence>